<evidence type="ECO:0000313" key="3">
    <source>
        <dbReference type="Proteomes" id="UP000438429"/>
    </source>
</evidence>
<dbReference type="Proteomes" id="UP000438429">
    <property type="component" value="Unassembled WGS sequence"/>
</dbReference>
<gene>
    <name evidence="2" type="ORF">F2P81_025452</name>
</gene>
<proteinExistence type="predicted"/>
<dbReference type="AlphaFoldDB" id="A0A6A4RUU6"/>
<evidence type="ECO:0000256" key="1">
    <source>
        <dbReference type="SAM" id="MobiDB-lite"/>
    </source>
</evidence>
<accession>A0A6A4RUU6</accession>
<protein>
    <submittedName>
        <fullName evidence="2">Uncharacterized protein</fullName>
    </submittedName>
</protein>
<feature type="region of interest" description="Disordered" evidence="1">
    <location>
        <begin position="1"/>
        <end position="31"/>
    </location>
</feature>
<dbReference type="EMBL" id="VEVO01000034">
    <property type="protein sequence ID" value="KAF0022304.1"/>
    <property type="molecule type" value="Genomic_DNA"/>
</dbReference>
<evidence type="ECO:0000313" key="2">
    <source>
        <dbReference type="EMBL" id="KAF0022304.1"/>
    </source>
</evidence>
<organism evidence="2 3">
    <name type="scientific">Scophthalmus maximus</name>
    <name type="common">Turbot</name>
    <name type="synonym">Psetta maxima</name>
    <dbReference type="NCBI Taxonomy" id="52904"/>
    <lineage>
        <taxon>Eukaryota</taxon>
        <taxon>Metazoa</taxon>
        <taxon>Chordata</taxon>
        <taxon>Craniata</taxon>
        <taxon>Vertebrata</taxon>
        <taxon>Euteleostomi</taxon>
        <taxon>Actinopterygii</taxon>
        <taxon>Neopterygii</taxon>
        <taxon>Teleostei</taxon>
        <taxon>Neoteleostei</taxon>
        <taxon>Acanthomorphata</taxon>
        <taxon>Carangaria</taxon>
        <taxon>Pleuronectiformes</taxon>
        <taxon>Pleuronectoidei</taxon>
        <taxon>Scophthalmidae</taxon>
        <taxon>Scophthalmus</taxon>
    </lineage>
</organism>
<name>A0A6A4RUU6_SCOMX</name>
<sequence length="101" mass="11034">MCPEKEMKTKVNANCSRAQSGRSETGESHEPDVCQAECAAPRLFPTLDELDERVESSAAFGCEGVSLSQHFRLDVRLRLCLVFQPRSLIAPGQVASVASRP</sequence>
<feature type="compositionally biased region" description="Polar residues" evidence="1">
    <location>
        <begin position="11"/>
        <end position="23"/>
    </location>
</feature>
<reference evidence="2 3" key="1">
    <citation type="submission" date="2019-06" db="EMBL/GenBank/DDBJ databases">
        <title>Draft genomes of female and male turbot (Scophthalmus maximus).</title>
        <authorList>
            <person name="Xu H."/>
            <person name="Xu X.-W."/>
            <person name="Shao C."/>
            <person name="Chen S."/>
        </authorList>
    </citation>
    <scope>NUCLEOTIDE SEQUENCE [LARGE SCALE GENOMIC DNA]</scope>
    <source>
        <strain evidence="2">Ysfricsl-2016a</strain>
        <tissue evidence="2">Blood</tissue>
    </source>
</reference>
<comment type="caution">
    <text evidence="2">The sequence shown here is derived from an EMBL/GenBank/DDBJ whole genome shotgun (WGS) entry which is preliminary data.</text>
</comment>